<reference evidence="2 3" key="1">
    <citation type="journal article" date="2017" name="Biosci. Biotechnol. Biochem.">
        <title>Identification and characterization of a sulfoglycosidase from Bifidobacterium bifidum implicated in mucin glycan utilization.</title>
        <authorList>
            <person name="Katoh T."/>
            <person name="Maeshibu T."/>
            <person name="Kikkawa K."/>
            <person name="Gotoh A."/>
            <person name="Tomabechi Y."/>
            <person name="Nakamura M."/>
            <person name="Liao W.-H."/>
            <person name="Yamaguchi M."/>
            <person name="Ashida H."/>
            <person name="Yamamoto K."/>
            <person name="Katayama T."/>
        </authorList>
    </citation>
    <scope>NUCLEOTIDE SEQUENCE [LARGE SCALE GENOMIC DNA]</scope>
    <source>
        <strain evidence="2 3">JCM 7004</strain>
    </source>
</reference>
<feature type="compositionally biased region" description="Basic and acidic residues" evidence="1">
    <location>
        <begin position="11"/>
        <end position="28"/>
    </location>
</feature>
<feature type="region of interest" description="Disordered" evidence="1">
    <location>
        <begin position="1"/>
        <end position="47"/>
    </location>
</feature>
<dbReference type="EMBL" id="AP018131">
    <property type="protein sequence ID" value="BBA48098.1"/>
    <property type="molecule type" value="Genomic_DNA"/>
</dbReference>
<proteinExistence type="predicted"/>
<sequence>MGCDGPNQCEAAHDERDYGDNSGEDPRNATRTPLPGLITSPRTGLIR</sequence>
<gene>
    <name evidence="2" type="ORF">BBJK_01591</name>
</gene>
<dbReference type="Proteomes" id="UP000262177">
    <property type="component" value="Chromosome"/>
</dbReference>
<evidence type="ECO:0000256" key="1">
    <source>
        <dbReference type="SAM" id="MobiDB-lite"/>
    </source>
</evidence>
<organism evidence="2 3">
    <name type="scientific">Bifidobacterium bifidum LMG 13195</name>
    <dbReference type="NCBI Taxonomy" id="1207542"/>
    <lineage>
        <taxon>Bacteria</taxon>
        <taxon>Bacillati</taxon>
        <taxon>Actinomycetota</taxon>
        <taxon>Actinomycetes</taxon>
        <taxon>Bifidobacteriales</taxon>
        <taxon>Bifidobacteriaceae</taxon>
        <taxon>Bifidobacterium</taxon>
    </lineage>
</organism>
<evidence type="ECO:0000313" key="2">
    <source>
        <dbReference type="EMBL" id="BBA48098.1"/>
    </source>
</evidence>
<protein>
    <submittedName>
        <fullName evidence="2">Uncharacterized protein</fullName>
    </submittedName>
</protein>
<dbReference type="AlphaFoldDB" id="A0A286TD13"/>
<accession>A0A286TD13</accession>
<evidence type="ECO:0000313" key="3">
    <source>
        <dbReference type="Proteomes" id="UP000262177"/>
    </source>
</evidence>
<name>A0A286TD13_BIFBI</name>